<reference evidence="3 4" key="1">
    <citation type="journal article" date="2012" name="PLoS ONE">
        <title>Edwardsiella comparative phylogenomics reveal the new intra/inter-species taxonomic relationships, virulence evolution and niche adaptation mechanisms.</title>
        <authorList>
            <person name="Yang M."/>
            <person name="Lv Y."/>
            <person name="Xiao J."/>
            <person name="Wu H."/>
            <person name="Zheng H."/>
            <person name="Liu Q."/>
            <person name="Zhang Y."/>
            <person name="Wang Q."/>
        </authorList>
    </citation>
    <scope>NUCLEOTIDE SEQUENCE [LARGE SCALE GENOMIC DNA]</scope>
    <source>
        <strain evidence="4">080813</strain>
    </source>
</reference>
<dbReference type="KEGG" id="ete:ETEE_3786"/>
<dbReference type="Pfam" id="PF04175">
    <property type="entry name" value="DUF406"/>
    <property type="match status" value="1"/>
</dbReference>
<dbReference type="PANTHER" id="PTHR38769:SF1">
    <property type="entry name" value="UPF0381 PROTEIN YFCZ-RELATED"/>
    <property type="match status" value="1"/>
</dbReference>
<dbReference type="NCBIfam" id="TIGR00743">
    <property type="entry name" value="DUF406 family protein"/>
    <property type="match status" value="1"/>
</dbReference>
<comment type="similarity">
    <text evidence="1">Belongs to the UPF0381 family.</text>
</comment>
<proteinExistence type="inferred from homology"/>
<dbReference type="HOGENOM" id="CLU_162758_0_0_6"/>
<evidence type="ECO:0000313" key="4">
    <source>
        <dbReference type="Proteomes" id="UP000028681"/>
    </source>
</evidence>
<feature type="coiled-coil region" evidence="2">
    <location>
        <begin position="30"/>
        <end position="57"/>
    </location>
</feature>
<keyword evidence="2" id="KW-0175">Coiled coil</keyword>
<evidence type="ECO:0000256" key="2">
    <source>
        <dbReference type="SAM" id="Coils"/>
    </source>
</evidence>
<dbReference type="RefSeq" id="WP_034163415.1">
    <property type="nucleotide sequence ID" value="NZ_CP006664.1"/>
</dbReference>
<dbReference type="NCBIfam" id="NF007435">
    <property type="entry name" value="PRK09981.1"/>
    <property type="match status" value="1"/>
</dbReference>
<dbReference type="InterPro" id="IPR005272">
    <property type="entry name" value="DUF406"/>
</dbReference>
<dbReference type="GeneID" id="33941164"/>
<name>A0A076LUR2_9GAMM</name>
<sequence>MKDVIDKCSNKGCAIDIGSVLDNDNCTTIITQAYASRDEAEKQLAQLTAKAQRVAQQEYPCIITHDIAEKEGEFVLNAYFNFSCQAETVIFELSLRHA</sequence>
<dbReference type="InterPro" id="IPR035571">
    <property type="entry name" value="UPF0234-like_C"/>
</dbReference>
<dbReference type="EMBL" id="CP006664">
    <property type="protein sequence ID" value="AIJ10198.1"/>
    <property type="molecule type" value="Genomic_DNA"/>
</dbReference>
<dbReference type="Proteomes" id="UP000028681">
    <property type="component" value="Chromosome"/>
</dbReference>
<dbReference type="GO" id="GO:0005829">
    <property type="term" value="C:cytosol"/>
    <property type="evidence" value="ECO:0007669"/>
    <property type="project" value="TreeGrafter"/>
</dbReference>
<dbReference type="Gene3D" id="3.30.70.860">
    <property type="match status" value="1"/>
</dbReference>
<protein>
    <recommendedName>
        <fullName evidence="5">DUF406 family protein</fullName>
    </recommendedName>
</protein>
<accession>A0A076LUR2</accession>
<dbReference type="PANTHER" id="PTHR38769">
    <property type="entry name" value="UPF0381 PROTEIN YFCZ-RELATED"/>
    <property type="match status" value="1"/>
</dbReference>
<evidence type="ECO:0008006" key="5">
    <source>
        <dbReference type="Google" id="ProtNLM"/>
    </source>
</evidence>
<dbReference type="AlphaFoldDB" id="A0A076LUR2"/>
<evidence type="ECO:0000313" key="3">
    <source>
        <dbReference type="EMBL" id="AIJ10198.1"/>
    </source>
</evidence>
<organism evidence="3 4">
    <name type="scientific">Edwardsiella anguillarum ET080813</name>
    <dbReference type="NCBI Taxonomy" id="667120"/>
    <lineage>
        <taxon>Bacteria</taxon>
        <taxon>Pseudomonadati</taxon>
        <taxon>Pseudomonadota</taxon>
        <taxon>Gammaproteobacteria</taxon>
        <taxon>Enterobacterales</taxon>
        <taxon>Hafniaceae</taxon>
        <taxon>Edwardsiella</taxon>
    </lineage>
</organism>
<gene>
    <name evidence="3" type="ORF">ETEE_3786</name>
</gene>
<evidence type="ECO:0000256" key="1">
    <source>
        <dbReference type="ARBA" id="ARBA00006201"/>
    </source>
</evidence>